<keyword evidence="1" id="KW-0479">Metal-binding</keyword>
<keyword evidence="2" id="KW-0378">Hydrolase</keyword>
<dbReference type="SUPFAM" id="SSF56300">
    <property type="entry name" value="Metallo-dependent phosphatases"/>
    <property type="match status" value="1"/>
</dbReference>
<dbReference type="Pfam" id="PF00149">
    <property type="entry name" value="Metallophos"/>
    <property type="match status" value="1"/>
</dbReference>
<dbReference type="GO" id="GO:0016020">
    <property type="term" value="C:membrane"/>
    <property type="evidence" value="ECO:0007669"/>
    <property type="project" value="GOC"/>
</dbReference>
<sequence length="383" mass="41022">MRGVRRGVVLGLGLVLVLVLLFAEPWSVFVLLPEWPVASTIAGTALFAGAMLALPALIYLGHRPNGRDAVARLGDGLLGTIWVLFTWSVLGHLLRLVLLVSGVDDPARPRIVAAATLAVVAVLLATGSRIALRVPPVREVDVVLPRLDAGLDGLRVAVVTDTHFGPIDRTRWSEQLVARLNRLQPDVVCHGGDLADGTVAQRRKQVDPLGGVEAPLGRFYITGNHEYIVEAQAWLDHMAALGWDPLHNRSVLLERDGARLLFAGVDDPSGTASGLPGHGPDLSAALAGADPDVPVFLLAHQPKQVEQAREAGVDLQVSGHTHGGQIWPFHLLVRLDQPSLSGLTRHGPRTQLYTSRGAGFWGPPFRVFAPNEISLLILRCGGL</sequence>
<dbReference type="AlphaFoldDB" id="A0A2A9FH84"/>
<dbReference type="RefSeq" id="WP_098513639.1">
    <property type="nucleotide sequence ID" value="NZ_JBIAKZ010000041.1"/>
</dbReference>
<feature type="domain" description="Calcineurin-like phosphoesterase" evidence="4">
    <location>
        <begin position="154"/>
        <end position="323"/>
    </location>
</feature>
<feature type="transmembrane region" description="Helical" evidence="3">
    <location>
        <begin position="111"/>
        <end position="132"/>
    </location>
</feature>
<dbReference type="GO" id="GO:0046872">
    <property type="term" value="F:metal ion binding"/>
    <property type="evidence" value="ECO:0007669"/>
    <property type="project" value="UniProtKB-KW"/>
</dbReference>
<keyword evidence="3" id="KW-0812">Transmembrane</keyword>
<dbReference type="Gene3D" id="3.60.21.10">
    <property type="match status" value="1"/>
</dbReference>
<evidence type="ECO:0000256" key="3">
    <source>
        <dbReference type="SAM" id="Phobius"/>
    </source>
</evidence>
<dbReference type="PANTHER" id="PTHR31302:SF31">
    <property type="entry name" value="PHOSPHODIESTERASE YAEI"/>
    <property type="match status" value="1"/>
</dbReference>
<evidence type="ECO:0000256" key="1">
    <source>
        <dbReference type="ARBA" id="ARBA00022723"/>
    </source>
</evidence>
<gene>
    <name evidence="5" type="ORF">ATK36_4968</name>
</gene>
<organism evidence="5 6">
    <name type="scientific">Amycolatopsis sulphurea</name>
    <dbReference type="NCBI Taxonomy" id="76022"/>
    <lineage>
        <taxon>Bacteria</taxon>
        <taxon>Bacillati</taxon>
        <taxon>Actinomycetota</taxon>
        <taxon>Actinomycetes</taxon>
        <taxon>Pseudonocardiales</taxon>
        <taxon>Pseudonocardiaceae</taxon>
        <taxon>Amycolatopsis</taxon>
    </lineage>
</organism>
<reference evidence="5 6" key="1">
    <citation type="submission" date="2017-10" db="EMBL/GenBank/DDBJ databases">
        <title>Sequencing the genomes of 1000 actinobacteria strains.</title>
        <authorList>
            <person name="Klenk H.-P."/>
        </authorList>
    </citation>
    <scope>NUCLEOTIDE SEQUENCE [LARGE SCALE GENOMIC DNA]</scope>
    <source>
        <strain evidence="5 6">DSM 46092</strain>
    </source>
</reference>
<dbReference type="CDD" id="cd07385">
    <property type="entry name" value="MPP_YkuE_C"/>
    <property type="match status" value="1"/>
</dbReference>
<comment type="caution">
    <text evidence="5">The sequence shown here is derived from an EMBL/GenBank/DDBJ whole genome shotgun (WGS) entry which is preliminary data.</text>
</comment>
<dbReference type="Proteomes" id="UP000243542">
    <property type="component" value="Unassembled WGS sequence"/>
</dbReference>
<feature type="transmembrane region" description="Helical" evidence="3">
    <location>
        <begin position="39"/>
        <end position="60"/>
    </location>
</feature>
<name>A0A2A9FH84_9PSEU</name>
<keyword evidence="6" id="KW-1185">Reference proteome</keyword>
<dbReference type="EMBL" id="PDJK01000002">
    <property type="protein sequence ID" value="PFG49789.1"/>
    <property type="molecule type" value="Genomic_DNA"/>
</dbReference>
<evidence type="ECO:0000313" key="6">
    <source>
        <dbReference type="Proteomes" id="UP000243542"/>
    </source>
</evidence>
<evidence type="ECO:0000259" key="4">
    <source>
        <dbReference type="Pfam" id="PF00149"/>
    </source>
</evidence>
<proteinExistence type="predicted"/>
<dbReference type="InterPro" id="IPR004843">
    <property type="entry name" value="Calcineurin-like_PHP"/>
</dbReference>
<evidence type="ECO:0000256" key="2">
    <source>
        <dbReference type="ARBA" id="ARBA00022801"/>
    </source>
</evidence>
<keyword evidence="3" id="KW-1133">Transmembrane helix</keyword>
<dbReference type="InterPro" id="IPR051158">
    <property type="entry name" value="Metallophosphoesterase_sf"/>
</dbReference>
<dbReference type="GO" id="GO:0009245">
    <property type="term" value="P:lipid A biosynthetic process"/>
    <property type="evidence" value="ECO:0007669"/>
    <property type="project" value="TreeGrafter"/>
</dbReference>
<dbReference type="GO" id="GO:0008758">
    <property type="term" value="F:UDP-2,3-diacylglucosamine hydrolase activity"/>
    <property type="evidence" value="ECO:0007669"/>
    <property type="project" value="TreeGrafter"/>
</dbReference>
<accession>A0A2A9FH84</accession>
<feature type="transmembrane region" description="Helical" evidence="3">
    <location>
        <begin position="81"/>
        <end position="99"/>
    </location>
</feature>
<dbReference type="InterPro" id="IPR029052">
    <property type="entry name" value="Metallo-depent_PP-like"/>
</dbReference>
<dbReference type="PANTHER" id="PTHR31302">
    <property type="entry name" value="TRANSMEMBRANE PROTEIN WITH METALLOPHOSPHOESTERASE DOMAIN-RELATED"/>
    <property type="match status" value="1"/>
</dbReference>
<protein>
    <recommendedName>
        <fullName evidence="4">Calcineurin-like phosphoesterase domain-containing protein</fullName>
    </recommendedName>
</protein>
<keyword evidence="3" id="KW-0472">Membrane</keyword>
<evidence type="ECO:0000313" key="5">
    <source>
        <dbReference type="EMBL" id="PFG49789.1"/>
    </source>
</evidence>